<dbReference type="EMBL" id="WACR01000010">
    <property type="protein sequence ID" value="KAB1062821.1"/>
    <property type="molecule type" value="Genomic_DNA"/>
</dbReference>
<evidence type="ECO:0000313" key="10">
    <source>
        <dbReference type="Proteomes" id="UP000435357"/>
    </source>
</evidence>
<evidence type="ECO:0000256" key="7">
    <source>
        <dbReference type="SAM" id="SignalP"/>
    </source>
</evidence>
<dbReference type="InterPro" id="IPR039910">
    <property type="entry name" value="D15-like"/>
</dbReference>
<evidence type="ECO:0000256" key="1">
    <source>
        <dbReference type="ARBA" id="ARBA00004370"/>
    </source>
</evidence>
<dbReference type="GO" id="GO:0019867">
    <property type="term" value="C:outer membrane"/>
    <property type="evidence" value="ECO:0007669"/>
    <property type="project" value="InterPro"/>
</dbReference>
<gene>
    <name evidence="9" type="ORF">F3059_11585</name>
</gene>
<dbReference type="PROSITE" id="PS51257">
    <property type="entry name" value="PROKAR_LIPOPROTEIN"/>
    <property type="match status" value="1"/>
</dbReference>
<evidence type="ECO:0000256" key="4">
    <source>
        <dbReference type="ARBA" id="ARBA00022729"/>
    </source>
</evidence>
<dbReference type="Gene3D" id="2.40.160.50">
    <property type="entry name" value="membrane protein fhac: a member of the omp85/tpsb transporter family"/>
    <property type="match status" value="1"/>
</dbReference>
<evidence type="ECO:0000256" key="2">
    <source>
        <dbReference type="ARBA" id="ARBA00022452"/>
    </source>
</evidence>
<dbReference type="Proteomes" id="UP000435357">
    <property type="component" value="Unassembled WGS sequence"/>
</dbReference>
<accession>A0A6N6M4T7</accession>
<sequence length="891" mass="102284">MAKRANNTQLNKALFTLVVLIVSCAFSPAIAQLQLQSNRGSGSSSSINYSAPKEYIISDITISGTQSLDKNAIILLTGLTIGDRVTIPGDEISSAIRNLWQQGLFSDIQVSYKKIEGERISLDFYVQEQPRMSRFRIEGVKKSEADDIREKINLYKEKILTNSVVANTKRKIRNHFVDKGYLNTQVEVVQKQDTLFDNHIFVIIKVDKKKKVKINRIFINGNEAISDAKLKRAMKETHEKSVFKPFYKMDDFIKSLAKETWKGNTDTLSTLSLNYFQNRVRFRIFKNAKFLRSKYKEDKKKLISAYREMGYRDAEIVTDSVEKINDKLVNIHIKVEEGDRYYFRNIKWIGNSKYSTARLSRILGIERGDVYDPTILERRLFMNQAGLDVSSLYMDNGYLFFQVEPVETRVENDSIDLELRVYEGKQARIDEVTISGNTKTHDHVVRRQIRTKPGDLFSRSDIMRTQRELSMLGYFDQQQMNVVPTPNPQDGTVDIEYQVVEKPSDQIELSGGWGGNFIVGTLGLRFSNFSTSNLFNKEAWRPLPSGDGQSLSIRAQTNGTFYQSYNISFTEPWLGGKRPNALTVSTYYSIQTNGEKRDSDNRRALNIFGASIGLGKRLRWPDDNFQLQQEIAYQNYDVNQWRTFENFSDGHANNIFYKISLSRSSMDDLYFPTSGSQTTISAQLTPPYSWFNGKDYTTLSTKERFKFVEYHKWKFTSKWYSKIFDKFVLYTKVGFGGLFRYTPEVGNAPFERFYLGGSGLTGFNLDAREIIALRGYGDQTVTNSGIRGNEENVGGILINKYTTELRYPFSTNPQAMIYGLTFFEMGNSWGNLYDWNPFDVYRSAGVGVRVYLPMFGLLGLDWGYRFDEVPGRSGMERSQVHFTIGTNLGQL</sequence>
<evidence type="ECO:0000256" key="3">
    <source>
        <dbReference type="ARBA" id="ARBA00022692"/>
    </source>
</evidence>
<evidence type="ECO:0000259" key="8">
    <source>
        <dbReference type="PROSITE" id="PS51779"/>
    </source>
</evidence>
<keyword evidence="5" id="KW-0472">Membrane</keyword>
<dbReference type="Gene3D" id="3.10.20.310">
    <property type="entry name" value="membrane protein fhac"/>
    <property type="match status" value="5"/>
</dbReference>
<dbReference type="InterPro" id="IPR023707">
    <property type="entry name" value="OM_assembly_BamA"/>
</dbReference>
<dbReference type="PIRSF" id="PIRSF006076">
    <property type="entry name" value="OM_assembly_OMP85"/>
    <property type="match status" value="1"/>
</dbReference>
<dbReference type="PANTHER" id="PTHR12815">
    <property type="entry name" value="SORTING AND ASSEMBLY MACHINERY SAMM50 PROTEIN FAMILY MEMBER"/>
    <property type="match status" value="1"/>
</dbReference>
<feature type="domain" description="POTRA" evidence="8">
    <location>
        <begin position="427"/>
        <end position="502"/>
    </location>
</feature>
<evidence type="ECO:0000313" key="9">
    <source>
        <dbReference type="EMBL" id="KAB1062821.1"/>
    </source>
</evidence>
<dbReference type="InterPro" id="IPR034746">
    <property type="entry name" value="POTRA"/>
</dbReference>
<evidence type="ECO:0000256" key="6">
    <source>
        <dbReference type="ARBA" id="ARBA00023237"/>
    </source>
</evidence>
<feature type="chain" id="PRO_5026721671" evidence="7">
    <location>
        <begin position="32"/>
        <end position="891"/>
    </location>
</feature>
<keyword evidence="2" id="KW-1134">Transmembrane beta strand</keyword>
<feature type="domain" description="POTRA" evidence="8">
    <location>
        <begin position="55"/>
        <end position="129"/>
    </location>
</feature>
<dbReference type="GO" id="GO:0071709">
    <property type="term" value="P:membrane assembly"/>
    <property type="evidence" value="ECO:0007669"/>
    <property type="project" value="InterPro"/>
</dbReference>
<proteinExistence type="predicted"/>
<comment type="subcellular location">
    <subcellularLocation>
        <location evidence="1">Membrane</location>
    </subcellularLocation>
</comment>
<dbReference type="PROSITE" id="PS51779">
    <property type="entry name" value="POTRA"/>
    <property type="match status" value="2"/>
</dbReference>
<dbReference type="OrthoDB" id="9802086at2"/>
<protein>
    <submittedName>
        <fullName evidence="9">Outer membrane protein assembly factor BamA</fullName>
    </submittedName>
</protein>
<dbReference type="AlphaFoldDB" id="A0A6N6M4T7"/>
<dbReference type="Pfam" id="PF07244">
    <property type="entry name" value="POTRA"/>
    <property type="match status" value="4"/>
</dbReference>
<feature type="signal peptide" evidence="7">
    <location>
        <begin position="1"/>
        <end position="31"/>
    </location>
</feature>
<dbReference type="InterPro" id="IPR010827">
    <property type="entry name" value="BamA/TamA_POTRA"/>
</dbReference>
<evidence type="ECO:0000256" key="5">
    <source>
        <dbReference type="ARBA" id="ARBA00023136"/>
    </source>
</evidence>
<keyword evidence="4 7" id="KW-0732">Signal</keyword>
<organism evidence="9 10">
    <name type="scientific">Salibacter halophilus</name>
    <dbReference type="NCBI Taxonomy" id="1803916"/>
    <lineage>
        <taxon>Bacteria</taxon>
        <taxon>Pseudomonadati</taxon>
        <taxon>Bacteroidota</taxon>
        <taxon>Flavobacteriia</taxon>
        <taxon>Flavobacteriales</taxon>
        <taxon>Salibacteraceae</taxon>
        <taxon>Salibacter</taxon>
    </lineage>
</organism>
<keyword evidence="6" id="KW-0998">Cell outer membrane</keyword>
<comment type="caution">
    <text evidence="9">The sequence shown here is derived from an EMBL/GenBank/DDBJ whole genome shotgun (WGS) entry which is preliminary data.</text>
</comment>
<keyword evidence="10" id="KW-1185">Reference proteome</keyword>
<reference evidence="9 10" key="1">
    <citation type="submission" date="2019-09" db="EMBL/GenBank/DDBJ databases">
        <title>Genomes of Cryomorphaceae.</title>
        <authorList>
            <person name="Bowman J.P."/>
        </authorList>
    </citation>
    <scope>NUCLEOTIDE SEQUENCE [LARGE SCALE GENOMIC DNA]</scope>
    <source>
        <strain evidence="9 10">KCTC 52047</strain>
    </source>
</reference>
<keyword evidence="3" id="KW-0812">Transmembrane</keyword>
<name>A0A6N6M4T7_9FLAO</name>
<dbReference type="PANTHER" id="PTHR12815:SF47">
    <property type="entry name" value="TRANSLOCATION AND ASSEMBLY MODULE SUBUNIT TAMA"/>
    <property type="match status" value="1"/>
</dbReference>